<gene>
    <name evidence="8" type="ORF">AHMF7616_02487</name>
</gene>
<dbReference type="SUPFAM" id="SSF103481">
    <property type="entry name" value="Multidrug resistance efflux transporter EmrE"/>
    <property type="match status" value="2"/>
</dbReference>
<evidence type="ECO:0000256" key="3">
    <source>
        <dbReference type="ARBA" id="ARBA00022692"/>
    </source>
</evidence>
<evidence type="ECO:0000259" key="7">
    <source>
        <dbReference type="Pfam" id="PF00892"/>
    </source>
</evidence>
<dbReference type="OrthoDB" id="9813617at2"/>
<name>A0A369QNT5_9BACT</name>
<feature type="transmembrane region" description="Helical" evidence="6">
    <location>
        <begin position="204"/>
        <end position="222"/>
    </location>
</feature>
<feature type="transmembrane region" description="Helical" evidence="6">
    <location>
        <begin position="234"/>
        <end position="255"/>
    </location>
</feature>
<keyword evidence="3 6" id="KW-0812">Transmembrane</keyword>
<keyword evidence="4 6" id="KW-1133">Transmembrane helix</keyword>
<dbReference type="InterPro" id="IPR000620">
    <property type="entry name" value="EamA_dom"/>
</dbReference>
<reference evidence="8 9" key="1">
    <citation type="submission" date="2018-04" db="EMBL/GenBank/DDBJ databases">
        <title>Adhaeribacter sp. HMF7616 genome sequencing and assembly.</title>
        <authorList>
            <person name="Kang H."/>
            <person name="Kang J."/>
            <person name="Cha I."/>
            <person name="Kim H."/>
            <person name="Joh K."/>
        </authorList>
    </citation>
    <scope>NUCLEOTIDE SEQUENCE [LARGE SCALE GENOMIC DNA]</scope>
    <source>
        <strain evidence="8 9">HMF7616</strain>
    </source>
</reference>
<dbReference type="RefSeq" id="WP_115373108.1">
    <property type="nucleotide sequence ID" value="NZ_QASA01000001.1"/>
</dbReference>
<organism evidence="8 9">
    <name type="scientific">Adhaeribacter pallidiroseus</name>
    <dbReference type="NCBI Taxonomy" id="2072847"/>
    <lineage>
        <taxon>Bacteria</taxon>
        <taxon>Pseudomonadati</taxon>
        <taxon>Bacteroidota</taxon>
        <taxon>Cytophagia</taxon>
        <taxon>Cytophagales</taxon>
        <taxon>Hymenobacteraceae</taxon>
        <taxon>Adhaeribacter</taxon>
    </lineage>
</organism>
<feature type="domain" description="EamA" evidence="7">
    <location>
        <begin position="173"/>
        <end position="309"/>
    </location>
</feature>
<keyword evidence="9" id="KW-1185">Reference proteome</keyword>
<evidence type="ECO:0000256" key="6">
    <source>
        <dbReference type="SAM" id="Phobius"/>
    </source>
</evidence>
<feature type="transmembrane region" description="Helical" evidence="6">
    <location>
        <begin position="51"/>
        <end position="72"/>
    </location>
</feature>
<dbReference type="GO" id="GO:0005886">
    <property type="term" value="C:plasma membrane"/>
    <property type="evidence" value="ECO:0007669"/>
    <property type="project" value="UniProtKB-SubCell"/>
</dbReference>
<evidence type="ECO:0000256" key="1">
    <source>
        <dbReference type="ARBA" id="ARBA00004651"/>
    </source>
</evidence>
<evidence type="ECO:0000256" key="4">
    <source>
        <dbReference type="ARBA" id="ARBA00022989"/>
    </source>
</evidence>
<feature type="transmembrane region" description="Helical" evidence="6">
    <location>
        <begin position="267"/>
        <end position="286"/>
    </location>
</feature>
<comment type="caution">
    <text evidence="8">The sequence shown here is derived from an EMBL/GenBank/DDBJ whole genome shotgun (WGS) entry which is preliminary data.</text>
</comment>
<feature type="transmembrane region" description="Helical" evidence="6">
    <location>
        <begin position="292"/>
        <end position="310"/>
    </location>
</feature>
<evidence type="ECO:0000256" key="5">
    <source>
        <dbReference type="ARBA" id="ARBA00023136"/>
    </source>
</evidence>
<evidence type="ECO:0000313" key="9">
    <source>
        <dbReference type="Proteomes" id="UP000253919"/>
    </source>
</evidence>
<feature type="transmembrane region" description="Helical" evidence="6">
    <location>
        <begin position="20"/>
        <end position="39"/>
    </location>
</feature>
<feature type="transmembrane region" description="Helical" evidence="6">
    <location>
        <begin position="84"/>
        <end position="107"/>
    </location>
</feature>
<feature type="transmembrane region" description="Helical" evidence="6">
    <location>
        <begin position="119"/>
        <end position="136"/>
    </location>
</feature>
<dbReference type="EMBL" id="QASA01000001">
    <property type="protein sequence ID" value="RDC63878.1"/>
    <property type="molecule type" value="Genomic_DNA"/>
</dbReference>
<dbReference type="Proteomes" id="UP000253919">
    <property type="component" value="Unassembled WGS sequence"/>
</dbReference>
<dbReference type="AlphaFoldDB" id="A0A369QNT5"/>
<dbReference type="InterPro" id="IPR037185">
    <property type="entry name" value="EmrE-like"/>
</dbReference>
<keyword evidence="2" id="KW-1003">Cell membrane</keyword>
<dbReference type="PANTHER" id="PTHR42920:SF5">
    <property type="entry name" value="EAMA DOMAIN-CONTAINING PROTEIN"/>
    <property type="match status" value="1"/>
</dbReference>
<feature type="transmembrane region" description="Helical" evidence="6">
    <location>
        <begin position="145"/>
        <end position="163"/>
    </location>
</feature>
<protein>
    <submittedName>
        <fullName evidence="8">Putative transporter YcbK</fullName>
    </submittedName>
</protein>
<dbReference type="Pfam" id="PF00892">
    <property type="entry name" value="EamA"/>
    <property type="match status" value="2"/>
</dbReference>
<comment type="subcellular location">
    <subcellularLocation>
        <location evidence="1">Cell membrane</location>
        <topology evidence="1">Multi-pass membrane protein</topology>
    </subcellularLocation>
</comment>
<dbReference type="InterPro" id="IPR051258">
    <property type="entry name" value="Diverse_Substrate_Transporter"/>
</dbReference>
<accession>A0A369QNT5</accession>
<evidence type="ECO:0000313" key="8">
    <source>
        <dbReference type="EMBL" id="RDC63878.1"/>
    </source>
</evidence>
<proteinExistence type="predicted"/>
<feature type="domain" description="EamA" evidence="7">
    <location>
        <begin position="21"/>
        <end position="159"/>
    </location>
</feature>
<evidence type="ECO:0000256" key="2">
    <source>
        <dbReference type="ARBA" id="ARBA00022475"/>
    </source>
</evidence>
<sequence length="318" mass="34302">MKTPLTLNKPVKTKLDSKQLAGALIVLLGAVCFSSKAVIVKLAYQYHIDSVSLLALRMLFSLPFFLLIAFFSRHKEVPAVPVSVKNYLLLAFYGLMGYYLASLFDFMGLQYITAGLERLILFVYPTLVVVFSRVFLGKKITQSQYLALALTYSGVLLVLLGDVEVQNSKHLLKGGLLVFASAVTYALYLMGSGILIPRFGSVRFNSYAMSVAALGVFSHYLINHGGAQLLNYAPAVYGYSVLMAIVATVVPSYLIAEGIRLVGAGNAAIIGSVGPISTILLAFLFLGETVSLVQLIGTGVVLSGILLITIKKEKLVKS</sequence>
<keyword evidence="5 6" id="KW-0472">Membrane</keyword>
<feature type="transmembrane region" description="Helical" evidence="6">
    <location>
        <begin position="175"/>
        <end position="197"/>
    </location>
</feature>
<dbReference type="PANTHER" id="PTHR42920">
    <property type="entry name" value="OS03G0707200 PROTEIN-RELATED"/>
    <property type="match status" value="1"/>
</dbReference>